<keyword evidence="4" id="KW-1003">Cell membrane</keyword>
<sequence length="428" mass="45245">MTLQAWAALLIFLGTIVLAATGKMKTATASLLGASVMVISGILSSEEAVAAIDHNTVGLLVGMMIVVGILSKSGLFQYLAVKAIKITGGRPLRIFWIISLLTAVLSAFLDNVTTVLLVTPVVLSLCELIAMNPLPLLMMELFASNIGGTATLIGDPPNMIIASVAKFSFNEFLVVLAPVAVVALCAVTAYVSIYYKKELKSDPEAAMRLREVDESRLIVNRPLMIKSVAIIVLVLVGFSMHRLLHLEASVVALTAAGILLAVSLLDEGAIIHNEIEWPTIIYFISLFIMAGGLKATGVLEAVSKLLTAVLAGNPLLMLLGILWISGITCAFINNIAFTAIFVHIIKSMALAAAIPPEPLYWALALGACLGGNGTYFGAAANAVVADFAAKEGIEIPFAAFSKIGLRVVFVSLLLSSIALLWIGRGLWM</sequence>
<keyword evidence="5" id="KW-0812">Transmembrane</keyword>
<dbReference type="AlphaFoldDB" id="A0A1B2I3D2"/>
<evidence type="ECO:0000256" key="3">
    <source>
        <dbReference type="ARBA" id="ARBA00022448"/>
    </source>
</evidence>
<evidence type="ECO:0000256" key="7">
    <source>
        <dbReference type="ARBA" id="ARBA00023136"/>
    </source>
</evidence>
<dbReference type="CDD" id="cd01116">
    <property type="entry name" value="P_permease"/>
    <property type="match status" value="1"/>
</dbReference>
<keyword evidence="3" id="KW-0813">Transport</keyword>
<organism evidence="8 9">
    <name type="scientific">Cloacibacillus porcorum</name>
    <dbReference type="NCBI Taxonomy" id="1197717"/>
    <lineage>
        <taxon>Bacteria</taxon>
        <taxon>Thermotogati</taxon>
        <taxon>Synergistota</taxon>
        <taxon>Synergistia</taxon>
        <taxon>Synergistales</taxon>
        <taxon>Synergistaceae</taxon>
        <taxon>Cloacibacillus</taxon>
    </lineage>
</organism>
<evidence type="ECO:0000256" key="6">
    <source>
        <dbReference type="ARBA" id="ARBA00022989"/>
    </source>
</evidence>
<dbReference type="GO" id="GO:0015105">
    <property type="term" value="F:arsenite transmembrane transporter activity"/>
    <property type="evidence" value="ECO:0007669"/>
    <property type="project" value="InterPro"/>
</dbReference>
<dbReference type="PANTHER" id="PTHR43568">
    <property type="entry name" value="P PROTEIN"/>
    <property type="match status" value="1"/>
</dbReference>
<evidence type="ECO:0000256" key="1">
    <source>
        <dbReference type="ARBA" id="ARBA00004651"/>
    </source>
</evidence>
<dbReference type="OrthoDB" id="9765532at2"/>
<name>A0A1B2I3D2_9BACT</name>
<dbReference type="PRINTS" id="PR00758">
    <property type="entry name" value="ARSENICPUMP"/>
</dbReference>
<evidence type="ECO:0000313" key="9">
    <source>
        <dbReference type="Proteomes" id="UP000093044"/>
    </source>
</evidence>
<dbReference type="EMBL" id="CP016757">
    <property type="protein sequence ID" value="ANZ44443.1"/>
    <property type="molecule type" value="Genomic_DNA"/>
</dbReference>
<keyword evidence="6" id="KW-1133">Transmembrane helix</keyword>
<dbReference type="GO" id="GO:0005886">
    <property type="term" value="C:plasma membrane"/>
    <property type="evidence" value="ECO:0007669"/>
    <property type="project" value="UniProtKB-SubCell"/>
</dbReference>
<dbReference type="InterPro" id="IPR004680">
    <property type="entry name" value="Cit_transptr-like_dom"/>
</dbReference>
<evidence type="ECO:0000256" key="5">
    <source>
        <dbReference type="ARBA" id="ARBA00022692"/>
    </source>
</evidence>
<evidence type="ECO:0000256" key="4">
    <source>
        <dbReference type="ARBA" id="ARBA00022475"/>
    </source>
</evidence>
<dbReference type="Pfam" id="PF03600">
    <property type="entry name" value="CitMHS"/>
    <property type="match status" value="1"/>
</dbReference>
<comment type="subcellular location">
    <subcellularLocation>
        <location evidence="1">Cell membrane</location>
        <topology evidence="1">Multi-pass membrane protein</topology>
    </subcellularLocation>
</comment>
<keyword evidence="9" id="KW-1185">Reference proteome</keyword>
<evidence type="ECO:0000256" key="2">
    <source>
        <dbReference type="ARBA" id="ARBA00009843"/>
    </source>
</evidence>
<dbReference type="PANTHER" id="PTHR43568:SF1">
    <property type="entry name" value="P PROTEIN"/>
    <property type="match status" value="1"/>
</dbReference>
<proteinExistence type="inferred from homology"/>
<dbReference type="InterPro" id="IPR000802">
    <property type="entry name" value="Arsenical_pump_ArsB"/>
</dbReference>
<dbReference type="Proteomes" id="UP000093044">
    <property type="component" value="Chromosome"/>
</dbReference>
<evidence type="ECO:0000313" key="8">
    <source>
        <dbReference type="EMBL" id="ANZ44443.1"/>
    </source>
</evidence>
<keyword evidence="7" id="KW-0472">Membrane</keyword>
<gene>
    <name evidence="8" type="ORF">BED41_04670</name>
</gene>
<comment type="similarity">
    <text evidence="2">Belongs to the CitM (TC 2.A.11) transporter family.</text>
</comment>
<protein>
    <submittedName>
        <fullName evidence="8">Arsenic transporter</fullName>
    </submittedName>
</protein>
<dbReference type="InterPro" id="IPR051475">
    <property type="entry name" value="Diverse_Ion_Transporter"/>
</dbReference>
<accession>A0A1B2I3D2</accession>
<dbReference type="GeneID" id="83057147"/>
<dbReference type="RefSeq" id="WP_066743572.1">
    <property type="nucleotide sequence ID" value="NZ_CALCLR010000120.1"/>
</dbReference>
<dbReference type="STRING" id="1197717.BED41_04670"/>
<dbReference type="KEGG" id="cpor:BED41_04670"/>
<reference evidence="8" key="1">
    <citation type="submission" date="2016-08" db="EMBL/GenBank/DDBJ databases">
        <title>Complete genome of Cloacibacillus porcorum.</title>
        <authorList>
            <person name="Looft T."/>
            <person name="Bayles D.O."/>
            <person name="Alt D.P."/>
        </authorList>
    </citation>
    <scope>NUCLEOTIDE SEQUENCE [LARGE SCALE GENOMIC DNA]</scope>
    <source>
        <strain evidence="8">CL-84</strain>
    </source>
</reference>